<dbReference type="Proteomes" id="UP000239560">
    <property type="component" value="Unassembled WGS sequence"/>
</dbReference>
<evidence type="ECO:0000313" key="3">
    <source>
        <dbReference type="Proteomes" id="UP000199069"/>
    </source>
</evidence>
<dbReference type="Pfam" id="PF04646">
    <property type="entry name" value="DUF604"/>
    <property type="match status" value="1"/>
</dbReference>
<dbReference type="GO" id="GO:0016740">
    <property type="term" value="F:transferase activity"/>
    <property type="evidence" value="ECO:0007669"/>
    <property type="project" value="UniProtKB-KW"/>
</dbReference>
<organism evidence="1 3">
    <name type="scientific">Rhodotorula toruloides</name>
    <name type="common">Yeast</name>
    <name type="synonym">Rhodosporidium toruloides</name>
    <dbReference type="NCBI Taxonomy" id="5286"/>
    <lineage>
        <taxon>Eukaryota</taxon>
        <taxon>Fungi</taxon>
        <taxon>Dikarya</taxon>
        <taxon>Basidiomycota</taxon>
        <taxon>Pucciniomycotina</taxon>
        <taxon>Microbotryomycetes</taxon>
        <taxon>Sporidiobolales</taxon>
        <taxon>Sporidiobolaceae</taxon>
        <taxon>Rhodotorula</taxon>
    </lineage>
</organism>
<sequence>MLEKVLPAERPLFLGKERRPSAEPLLPHLSSANAAGVVAPSRPGRWTKVLAALLLLYGLATFGTSKRPFGWMASRRGAPVCEAEGLASPTIPRRDDQHRVVVRVRPASADEPRLRNPDNTVLPQAFHPLLTAENARLFSRHSSALPLASGHPKNCITPASHSLPILPKLESSAHDPEVFFAISTSPERAVKYAPVWRHFMLAPQPTTPALDDIRGRPRPPTAPGCVVTDAQGANDGKGQAMANAEFRRQGLSCIMRDSSRVGERYEMRVLGLIKDAWQESERRRWQDGASLVEWFVFGDDDTWWTDPVMLRQLLAGYDSREELILGTFSETRGNFDMFGRIAFGGGGIVISRSLVRKMQGMLDKCAERFAHIFGGDGLISECAAWTRNVPLDQLVEEVPAMRQMDIRGDATGYFTAGTAPFLSLHHWSSWLDVFPGIDAFKAIDLLSSAASAVGGPNFLRRWIFDEGRVAWTVGHSIAVHREALTPEDLTRIEWTWSEHPPRRESRRALAEGEEKLTYYLTSVERLSSDLVLFKHTCSHPSVQSGLREIDVMWNTRSESPTWQDRWLPGWNAAADVARGRAFEREKVKRRVEYAA</sequence>
<proteinExistence type="predicted"/>
<keyword evidence="3" id="KW-1185">Reference proteome</keyword>
<dbReference type="InterPro" id="IPR006740">
    <property type="entry name" value="DUF604"/>
</dbReference>
<protein>
    <submittedName>
        <fullName evidence="1 2">Glycosyltransferase-like protein</fullName>
    </submittedName>
</protein>
<dbReference type="EMBL" id="LCTV02000007">
    <property type="protein sequence ID" value="PRQ73949.1"/>
    <property type="molecule type" value="Genomic_DNA"/>
</dbReference>
<name>A0A0K3CI04_RHOTO</name>
<dbReference type="EMBL" id="CWKI01000007">
    <property type="protein sequence ID" value="CTR08135.1"/>
    <property type="molecule type" value="Genomic_DNA"/>
</dbReference>
<dbReference type="AlphaFoldDB" id="A0A0K3CI04"/>
<accession>A0A0K3CI04</accession>
<evidence type="ECO:0000313" key="4">
    <source>
        <dbReference type="Proteomes" id="UP000239560"/>
    </source>
</evidence>
<keyword evidence="1" id="KW-0808">Transferase</keyword>
<dbReference type="OMA" id="FLSLHHW"/>
<reference evidence="2 4" key="2">
    <citation type="journal article" date="2018" name="Elife">
        <title>Functional genomics of lipid metabolism in the oleaginous yeast Rhodosporidium toruloides.</title>
        <authorList>
            <person name="Coradetti S.T."/>
            <person name="Pinel D."/>
            <person name="Geiselman G."/>
            <person name="Ito M."/>
            <person name="Mondo S."/>
            <person name="Reilly M.C."/>
            <person name="Cheng Y.F."/>
            <person name="Bauer S."/>
            <person name="Grigoriev I."/>
            <person name="Gladden J.M."/>
            <person name="Simmons B.A."/>
            <person name="Brem R."/>
            <person name="Arkin A.P."/>
            <person name="Skerker J.M."/>
        </authorList>
    </citation>
    <scope>NUCLEOTIDE SEQUENCE [LARGE SCALE GENOMIC DNA]</scope>
    <source>
        <strain evidence="2 4">NBRC 0880</strain>
    </source>
</reference>
<gene>
    <name evidence="1" type="primary">FGENESH: predicted gene_7.381</name>
    <name evidence="2" type="ORF">AAT19DRAFT_15516</name>
    <name evidence="1" type="ORF">BN2166_0039960</name>
</gene>
<dbReference type="STRING" id="5286.A0A0K3CI04"/>
<dbReference type="Proteomes" id="UP000199069">
    <property type="component" value="Unassembled WGS sequence"/>
</dbReference>
<reference evidence="1 3" key="1">
    <citation type="submission" date="2015-07" db="EMBL/GenBank/DDBJ databases">
        <authorList>
            <person name="Cajimat M.N.B."/>
            <person name="Milazzo M.L."/>
            <person name="Fulhorst C.F."/>
        </authorList>
    </citation>
    <scope>NUCLEOTIDE SEQUENCE [LARGE SCALE GENOMIC DNA]</scope>
    <source>
        <strain evidence="1">Single colony</strain>
    </source>
</reference>
<dbReference type="PANTHER" id="PTHR10811">
    <property type="entry name" value="FRINGE-RELATED"/>
    <property type="match status" value="1"/>
</dbReference>
<dbReference type="OrthoDB" id="2187549at2759"/>
<evidence type="ECO:0000313" key="2">
    <source>
        <dbReference type="EMBL" id="PRQ73949.1"/>
    </source>
</evidence>
<evidence type="ECO:0000313" key="1">
    <source>
        <dbReference type="EMBL" id="CTR08135.1"/>
    </source>
</evidence>
<dbReference type="Gene3D" id="3.90.550.50">
    <property type="match status" value="1"/>
</dbReference>